<dbReference type="InterPro" id="IPR001910">
    <property type="entry name" value="Inosine/uridine_hydrolase_dom"/>
</dbReference>
<feature type="region of interest" description="Disordered" evidence="3">
    <location>
        <begin position="1"/>
        <end position="49"/>
    </location>
</feature>
<protein>
    <submittedName>
        <fullName evidence="5">Nucleoside hydrolase</fullName>
    </submittedName>
</protein>
<dbReference type="Pfam" id="PF01156">
    <property type="entry name" value="IU_nuc_hydro"/>
    <property type="match status" value="1"/>
</dbReference>
<organism evidence="5 6">
    <name type="scientific">Candidatus Segetimicrobium genomatis</name>
    <dbReference type="NCBI Taxonomy" id="2569760"/>
    <lineage>
        <taxon>Bacteria</taxon>
        <taxon>Bacillati</taxon>
        <taxon>Candidatus Sysuimicrobiota</taxon>
        <taxon>Candidatus Sysuimicrobiia</taxon>
        <taxon>Candidatus Sysuimicrobiales</taxon>
        <taxon>Candidatus Segetimicrobiaceae</taxon>
        <taxon>Candidatus Segetimicrobium</taxon>
    </lineage>
</organism>
<dbReference type="GO" id="GO:0005829">
    <property type="term" value="C:cytosol"/>
    <property type="evidence" value="ECO:0007669"/>
    <property type="project" value="TreeGrafter"/>
</dbReference>
<dbReference type="SUPFAM" id="SSF53590">
    <property type="entry name" value="Nucleoside hydrolase"/>
    <property type="match status" value="1"/>
</dbReference>
<sequence length="376" mass="39704">MGSWIGTSASSPRRENETRDDPGGCGRARPETSRRQGRALGGSPPSFRPRRLCEMEHLIVDTDPGIDDAAALFFALASPEVRIDLITTVFGNVSVEQATVNARRLLALASRSAIPVRSGASKPLRGAPKFAKHIHGSDGLGDLDWPVHDTGAAGGGASEAIVEHVNRNPGAITIMALGPLTNVALALSLDPSLAGRVNSIICMGGAVLTMGNASPVASANFFNDPWAAAVVYESGAPLVQIGLDVCQKVSFTESQLSALGRDGGIPARRLAEMSRFIADAYQKTPAPVKRWSQYGATGRVYFNDVPAMGFAILPEVFSSEHLPVVIETSGVCQGQTVVDFRGQLGREPNARVCLDVDGPRLAGLFVERVMELGRPA</sequence>
<dbReference type="InterPro" id="IPR036452">
    <property type="entry name" value="Ribo_hydro-like"/>
</dbReference>
<accession>A0A537JPY2</accession>
<evidence type="ECO:0000256" key="3">
    <source>
        <dbReference type="SAM" id="MobiDB-lite"/>
    </source>
</evidence>
<comment type="caution">
    <text evidence="5">The sequence shown here is derived from an EMBL/GenBank/DDBJ whole genome shotgun (WGS) entry which is preliminary data.</text>
</comment>
<dbReference type="PANTHER" id="PTHR12304">
    <property type="entry name" value="INOSINE-URIDINE PREFERRING NUCLEOSIDE HYDROLASE"/>
    <property type="match status" value="1"/>
</dbReference>
<dbReference type="EMBL" id="VBAN01000001">
    <property type="protein sequence ID" value="TMI85575.1"/>
    <property type="molecule type" value="Genomic_DNA"/>
</dbReference>
<evidence type="ECO:0000256" key="2">
    <source>
        <dbReference type="ARBA" id="ARBA00023295"/>
    </source>
</evidence>
<evidence type="ECO:0000313" key="6">
    <source>
        <dbReference type="Proteomes" id="UP000318093"/>
    </source>
</evidence>
<feature type="compositionally biased region" description="Polar residues" evidence="3">
    <location>
        <begin position="1"/>
        <end position="11"/>
    </location>
</feature>
<evidence type="ECO:0000313" key="5">
    <source>
        <dbReference type="EMBL" id="TMI85575.1"/>
    </source>
</evidence>
<feature type="compositionally biased region" description="Basic and acidic residues" evidence="3">
    <location>
        <begin position="12"/>
        <end position="34"/>
    </location>
</feature>
<gene>
    <name evidence="5" type="ORF">E6H03_00075</name>
</gene>
<dbReference type="Gene3D" id="3.90.245.10">
    <property type="entry name" value="Ribonucleoside hydrolase-like"/>
    <property type="match status" value="1"/>
</dbReference>
<dbReference type="Proteomes" id="UP000318093">
    <property type="component" value="Unassembled WGS sequence"/>
</dbReference>
<dbReference type="AlphaFoldDB" id="A0A537JPY2"/>
<reference evidence="5 6" key="1">
    <citation type="journal article" date="2019" name="Nat. Microbiol.">
        <title>Mediterranean grassland soil C-N compound turnover is dependent on rainfall and depth, and is mediated by genomically divergent microorganisms.</title>
        <authorList>
            <person name="Diamond S."/>
            <person name="Andeer P.F."/>
            <person name="Li Z."/>
            <person name="Crits-Christoph A."/>
            <person name="Burstein D."/>
            <person name="Anantharaman K."/>
            <person name="Lane K.R."/>
            <person name="Thomas B.C."/>
            <person name="Pan C."/>
            <person name="Northen T.R."/>
            <person name="Banfield J.F."/>
        </authorList>
    </citation>
    <scope>NUCLEOTIDE SEQUENCE [LARGE SCALE GENOMIC DNA]</scope>
    <source>
        <strain evidence="5">NP_6</strain>
    </source>
</reference>
<keyword evidence="2" id="KW-0326">Glycosidase</keyword>
<dbReference type="PANTHER" id="PTHR12304:SF4">
    <property type="entry name" value="URIDINE NUCLEOSIDASE"/>
    <property type="match status" value="1"/>
</dbReference>
<feature type="domain" description="Inosine/uridine-preferring nucleoside hydrolase" evidence="4">
    <location>
        <begin position="58"/>
        <end position="360"/>
    </location>
</feature>
<name>A0A537JPY2_9BACT</name>
<evidence type="ECO:0000256" key="1">
    <source>
        <dbReference type="ARBA" id="ARBA00022801"/>
    </source>
</evidence>
<keyword evidence="1 5" id="KW-0378">Hydrolase</keyword>
<proteinExistence type="predicted"/>
<dbReference type="GO" id="GO:0008477">
    <property type="term" value="F:purine nucleosidase activity"/>
    <property type="evidence" value="ECO:0007669"/>
    <property type="project" value="TreeGrafter"/>
</dbReference>
<evidence type="ECO:0000259" key="4">
    <source>
        <dbReference type="Pfam" id="PF01156"/>
    </source>
</evidence>
<dbReference type="GO" id="GO:0006152">
    <property type="term" value="P:purine nucleoside catabolic process"/>
    <property type="evidence" value="ECO:0007669"/>
    <property type="project" value="TreeGrafter"/>
</dbReference>
<dbReference type="InterPro" id="IPR023186">
    <property type="entry name" value="IUNH"/>
</dbReference>